<name>A0ABV0TXF2_9TELE</name>
<gene>
    <name evidence="2" type="ORF">ILYODFUR_022718</name>
</gene>
<feature type="region of interest" description="Disordered" evidence="1">
    <location>
        <begin position="1"/>
        <end position="65"/>
    </location>
</feature>
<dbReference type="EMBL" id="JAHRIQ010048866">
    <property type="protein sequence ID" value="MEQ2237399.1"/>
    <property type="molecule type" value="Genomic_DNA"/>
</dbReference>
<sequence>MKSDPNPTRTLTLNEPQRELPHRATTAQDTGIEHMPPNPNGINPLPTAPGHTPTGELHPRKTNEATPTVTMWFLDRTKVQTRARQDHLCNSKIYLQGQKT</sequence>
<evidence type="ECO:0000256" key="1">
    <source>
        <dbReference type="SAM" id="MobiDB-lite"/>
    </source>
</evidence>
<feature type="compositionally biased region" description="Polar residues" evidence="1">
    <location>
        <begin position="1"/>
        <end position="15"/>
    </location>
</feature>
<protein>
    <submittedName>
        <fullName evidence="2">Uncharacterized protein</fullName>
    </submittedName>
</protein>
<keyword evidence="3" id="KW-1185">Reference proteome</keyword>
<accession>A0ABV0TXF2</accession>
<evidence type="ECO:0000313" key="2">
    <source>
        <dbReference type="EMBL" id="MEQ2237399.1"/>
    </source>
</evidence>
<evidence type="ECO:0000313" key="3">
    <source>
        <dbReference type="Proteomes" id="UP001482620"/>
    </source>
</evidence>
<reference evidence="2 3" key="1">
    <citation type="submission" date="2021-06" db="EMBL/GenBank/DDBJ databases">
        <authorList>
            <person name="Palmer J.M."/>
        </authorList>
    </citation>
    <scope>NUCLEOTIDE SEQUENCE [LARGE SCALE GENOMIC DNA]</scope>
    <source>
        <strain evidence="3">if_2019</strain>
        <tissue evidence="2">Muscle</tissue>
    </source>
</reference>
<comment type="caution">
    <text evidence="2">The sequence shown here is derived from an EMBL/GenBank/DDBJ whole genome shotgun (WGS) entry which is preliminary data.</text>
</comment>
<organism evidence="2 3">
    <name type="scientific">Ilyodon furcidens</name>
    <name type="common">goldbreast splitfin</name>
    <dbReference type="NCBI Taxonomy" id="33524"/>
    <lineage>
        <taxon>Eukaryota</taxon>
        <taxon>Metazoa</taxon>
        <taxon>Chordata</taxon>
        <taxon>Craniata</taxon>
        <taxon>Vertebrata</taxon>
        <taxon>Euteleostomi</taxon>
        <taxon>Actinopterygii</taxon>
        <taxon>Neopterygii</taxon>
        <taxon>Teleostei</taxon>
        <taxon>Neoteleostei</taxon>
        <taxon>Acanthomorphata</taxon>
        <taxon>Ovalentaria</taxon>
        <taxon>Atherinomorphae</taxon>
        <taxon>Cyprinodontiformes</taxon>
        <taxon>Goodeidae</taxon>
        <taxon>Ilyodon</taxon>
    </lineage>
</organism>
<dbReference type="Proteomes" id="UP001482620">
    <property type="component" value="Unassembled WGS sequence"/>
</dbReference>
<proteinExistence type="predicted"/>